<dbReference type="AlphaFoldDB" id="F9GDS1"/>
<dbReference type="EMBL" id="AFQF01005722">
    <property type="protein sequence ID" value="EGU72683.1"/>
    <property type="molecule type" value="Genomic_DNA"/>
</dbReference>
<feature type="region of interest" description="Disordered" evidence="1">
    <location>
        <begin position="153"/>
        <end position="200"/>
    </location>
</feature>
<dbReference type="OrthoDB" id="5148549at2759"/>
<sequence length="274" mass="30664">MPLNQSNPEKTPPPPTDCFLHLGSFSGSRETVLSDPPEWHNDSSLSTTANNNPADVNLSSSREESDLLDTEKLHLHTRHQVDPPGPVTAQSSSSDDYRSVIDDLTLEIQQLKKELKRYKQPGPALLHKDKLFEIKVYGLPQKKKRELETILRDLTADHDGSPEASSSQKRKRISPHNRDHIYSKSGVQRSHAPSSTGFSLRPADSAYASMSAGGKSSRTLFYLPVLPSTKSSKGKVEDYLRDVPDGLYPQHVIMTDKERKSLVVHRLEQFFTGR</sequence>
<comment type="caution">
    <text evidence="2">The sequence shown here is derived from an EMBL/GenBank/DDBJ whole genome shotgun (WGS) entry which is preliminary data.</text>
</comment>
<dbReference type="GO" id="GO:0007623">
    <property type="term" value="P:circadian rhythm"/>
    <property type="evidence" value="ECO:0007669"/>
    <property type="project" value="InterPro"/>
</dbReference>
<organism evidence="2">
    <name type="scientific">Fusarium oxysporum (strain Fo5176)</name>
    <name type="common">Fusarium vascular wilt</name>
    <dbReference type="NCBI Taxonomy" id="660025"/>
    <lineage>
        <taxon>Eukaryota</taxon>
        <taxon>Fungi</taxon>
        <taxon>Dikarya</taxon>
        <taxon>Ascomycota</taxon>
        <taxon>Pezizomycotina</taxon>
        <taxon>Sordariomycetes</taxon>
        <taxon>Hypocreomycetidae</taxon>
        <taxon>Hypocreales</taxon>
        <taxon>Nectriaceae</taxon>
        <taxon>Fusarium</taxon>
        <taxon>Fusarium oxysporum species complex</taxon>
    </lineage>
</organism>
<evidence type="ECO:0000313" key="2">
    <source>
        <dbReference type="EMBL" id="EGU72683.1"/>
    </source>
</evidence>
<gene>
    <name evidence="2" type="ORF">FOXB_16805</name>
</gene>
<name>F9GDS1_FUSOF</name>
<dbReference type="InterPro" id="IPR018554">
    <property type="entry name" value="FRQ"/>
</dbReference>
<feature type="compositionally biased region" description="Basic and acidic residues" evidence="1">
    <location>
        <begin position="61"/>
        <end position="74"/>
    </location>
</feature>
<dbReference type="GO" id="GO:0006355">
    <property type="term" value="P:regulation of DNA-templated transcription"/>
    <property type="evidence" value="ECO:0007669"/>
    <property type="project" value="InterPro"/>
</dbReference>
<feature type="compositionally biased region" description="Polar residues" evidence="1">
    <location>
        <begin position="185"/>
        <end position="198"/>
    </location>
</feature>
<protein>
    <submittedName>
        <fullName evidence="2">Uncharacterized protein</fullName>
    </submittedName>
</protein>
<feature type="compositionally biased region" description="Polar residues" evidence="1">
    <location>
        <begin position="42"/>
        <end position="54"/>
    </location>
</feature>
<reference evidence="2" key="1">
    <citation type="journal article" date="2012" name="Mol. Plant Microbe Interact.">
        <title>A highly conserved effector in Fusarium oxysporum is required for full virulence on Arabidopsis.</title>
        <authorList>
            <person name="Thatcher L.F."/>
            <person name="Gardiner D.M."/>
            <person name="Kazan K."/>
            <person name="Manners J."/>
        </authorList>
    </citation>
    <scope>NUCLEOTIDE SEQUENCE [LARGE SCALE GENOMIC DNA]</scope>
    <source>
        <strain evidence="2">Fo5176</strain>
    </source>
</reference>
<dbReference type="PaxDb" id="5507-FOXG_14438P0"/>
<dbReference type="GO" id="GO:0005634">
    <property type="term" value="C:nucleus"/>
    <property type="evidence" value="ECO:0007669"/>
    <property type="project" value="InterPro"/>
</dbReference>
<proteinExistence type="predicted"/>
<dbReference type="STRING" id="660025.F9GDS1"/>
<evidence type="ECO:0000256" key="1">
    <source>
        <dbReference type="SAM" id="MobiDB-lite"/>
    </source>
</evidence>
<feature type="region of interest" description="Disordered" evidence="1">
    <location>
        <begin position="1"/>
        <end position="96"/>
    </location>
</feature>
<dbReference type="Pfam" id="PF09421">
    <property type="entry name" value="FRQ"/>
    <property type="match status" value="1"/>
</dbReference>
<feature type="non-terminal residue" evidence="2">
    <location>
        <position position="274"/>
    </location>
</feature>
<dbReference type="GO" id="GO:0005737">
    <property type="term" value="C:cytoplasm"/>
    <property type="evidence" value="ECO:0007669"/>
    <property type="project" value="InterPro"/>
</dbReference>
<accession>F9GDS1</accession>